<feature type="transmembrane region" description="Helical" evidence="1">
    <location>
        <begin position="34"/>
        <end position="56"/>
    </location>
</feature>
<accession>A0ABX0NVE0</accession>
<gene>
    <name evidence="2" type="ORF">F2P45_17050</name>
</gene>
<reference evidence="2 3" key="1">
    <citation type="submission" date="2019-10" db="EMBL/GenBank/DDBJ databases">
        <title>Taxonomy of Antarctic Massilia spp.: description of Massilia rubra sp. nov., Massilia aquatica sp. nov., Massilia mucilaginosa sp. nov., Massilia frigida sp. nov. isolated from streams, lakes and regoliths.</title>
        <authorList>
            <person name="Holochova P."/>
            <person name="Sedlacek I."/>
            <person name="Kralova S."/>
            <person name="Maslanova I."/>
            <person name="Busse H.-J."/>
            <person name="Stankova E."/>
            <person name="Vrbovska V."/>
            <person name="Kovarovic V."/>
            <person name="Bartak M."/>
            <person name="Svec P."/>
            <person name="Pantucek R."/>
        </authorList>
    </citation>
    <scope>NUCLEOTIDE SEQUENCE [LARGE SCALE GENOMIC DNA]</scope>
    <source>
        <strain evidence="2 3">CCM 8733</strain>
    </source>
</reference>
<keyword evidence="1" id="KW-0472">Membrane</keyword>
<feature type="transmembrane region" description="Helical" evidence="1">
    <location>
        <begin position="76"/>
        <end position="97"/>
    </location>
</feature>
<evidence type="ECO:0000256" key="1">
    <source>
        <dbReference type="SAM" id="Phobius"/>
    </source>
</evidence>
<dbReference type="EMBL" id="WHJH01000019">
    <property type="protein sequence ID" value="NHZ90716.1"/>
    <property type="molecule type" value="Genomic_DNA"/>
</dbReference>
<comment type="caution">
    <text evidence="2">The sequence shown here is derived from an EMBL/GenBank/DDBJ whole genome shotgun (WGS) entry which is preliminary data.</text>
</comment>
<keyword evidence="3" id="KW-1185">Reference proteome</keyword>
<dbReference type="Proteomes" id="UP000609726">
    <property type="component" value="Unassembled WGS sequence"/>
</dbReference>
<keyword evidence="1" id="KW-1133">Transmembrane helix</keyword>
<feature type="transmembrane region" description="Helical" evidence="1">
    <location>
        <begin position="6"/>
        <end position="22"/>
    </location>
</feature>
<proteinExistence type="predicted"/>
<sequence>MDLSPVIATIVPLAGLVPAFMVGRRTGRSNFPAIWFFAILLALGIGVALTIVQVFVHTLCTEESSLCTQRGDVNMTYWFQSFFAIPLFWLIVTVSGYRSRRAKQKAMPRAKVVYW</sequence>
<protein>
    <recommendedName>
        <fullName evidence="4">Transmembrane protein</fullName>
    </recommendedName>
</protein>
<keyword evidence="1" id="KW-0812">Transmembrane</keyword>
<evidence type="ECO:0000313" key="3">
    <source>
        <dbReference type="Proteomes" id="UP000609726"/>
    </source>
</evidence>
<name>A0ABX0NVE0_9BURK</name>
<evidence type="ECO:0000313" key="2">
    <source>
        <dbReference type="EMBL" id="NHZ90716.1"/>
    </source>
</evidence>
<organism evidence="2 3">
    <name type="scientific">Massilia mucilaginosa</name>
    <dbReference type="NCBI Taxonomy" id="2609282"/>
    <lineage>
        <taxon>Bacteria</taxon>
        <taxon>Pseudomonadati</taxon>
        <taxon>Pseudomonadota</taxon>
        <taxon>Betaproteobacteria</taxon>
        <taxon>Burkholderiales</taxon>
        <taxon>Oxalobacteraceae</taxon>
        <taxon>Telluria group</taxon>
        <taxon>Massilia</taxon>
    </lineage>
</organism>
<dbReference type="RefSeq" id="WP_166877533.1">
    <property type="nucleotide sequence ID" value="NZ_WHJH01000019.1"/>
</dbReference>
<evidence type="ECO:0008006" key="4">
    <source>
        <dbReference type="Google" id="ProtNLM"/>
    </source>
</evidence>